<dbReference type="SMART" id="SM00849">
    <property type="entry name" value="Lactamase_B"/>
    <property type="match status" value="1"/>
</dbReference>
<sequence>MNTRRIRLGPNVDQLVGPHSGRYPDGNPLEIRAGESVVLLDSALHLDPTSADLLVLSHFHEDHTVGAGRRTGPVMVHENDADPVRDWEHFVAEMGFARGEWEAEIIEQFDWAPIPDVETFTDDRVLDLGGGVTATVIPMPGHTAGHCGFLIEPDGVLFLADVDLSGFGPLYSDRSADLGDMRRTVELCRRIEADSYAAFHHKGPFFERAEYLAALEGYASMIDVRESRILELVGSGVSQVDDMVGRGVLYRPGARPMFGDPMERAVCVKHLDDLVERGIVTASGDDFQLP</sequence>
<gene>
    <name evidence="2" type="ORF">ACFFVD_02220</name>
</gene>
<dbReference type="Gene3D" id="3.60.15.10">
    <property type="entry name" value="Ribonuclease Z/Hydroxyacylglutathione hydrolase-like"/>
    <property type="match status" value="1"/>
</dbReference>
<evidence type="ECO:0000313" key="3">
    <source>
        <dbReference type="Proteomes" id="UP001589700"/>
    </source>
</evidence>
<dbReference type="InterPro" id="IPR036866">
    <property type="entry name" value="RibonucZ/Hydroxyglut_hydro"/>
</dbReference>
<dbReference type="PANTHER" id="PTHR42951">
    <property type="entry name" value="METALLO-BETA-LACTAMASE DOMAIN-CONTAINING"/>
    <property type="match status" value="1"/>
</dbReference>
<protein>
    <submittedName>
        <fullName evidence="2">MBL fold metallo-hydrolase</fullName>
        <ecNumber evidence="2">3.-.-.-</ecNumber>
    </submittedName>
</protein>
<dbReference type="Pfam" id="PF00753">
    <property type="entry name" value="Lactamase_B"/>
    <property type="match status" value="1"/>
</dbReference>
<evidence type="ECO:0000259" key="1">
    <source>
        <dbReference type="SMART" id="SM00849"/>
    </source>
</evidence>
<reference evidence="2 3" key="1">
    <citation type="submission" date="2024-09" db="EMBL/GenBank/DDBJ databases">
        <authorList>
            <person name="Sun Q."/>
            <person name="Mori K."/>
        </authorList>
    </citation>
    <scope>NUCLEOTIDE SEQUENCE [LARGE SCALE GENOMIC DNA]</scope>
    <source>
        <strain evidence="2 3">CCM 7659</strain>
    </source>
</reference>
<evidence type="ECO:0000313" key="2">
    <source>
        <dbReference type="EMBL" id="MFB9258609.1"/>
    </source>
</evidence>
<dbReference type="RefSeq" id="WP_182633352.1">
    <property type="nucleotide sequence ID" value="NZ_JAALDM010000275.1"/>
</dbReference>
<dbReference type="EMBL" id="JBHMDY010000001">
    <property type="protein sequence ID" value="MFB9258609.1"/>
    <property type="molecule type" value="Genomic_DNA"/>
</dbReference>
<dbReference type="InterPro" id="IPR001279">
    <property type="entry name" value="Metallo-B-lactamas"/>
</dbReference>
<organism evidence="2 3">
    <name type="scientific">Dietzia aerolata</name>
    <dbReference type="NCBI Taxonomy" id="595984"/>
    <lineage>
        <taxon>Bacteria</taxon>
        <taxon>Bacillati</taxon>
        <taxon>Actinomycetota</taxon>
        <taxon>Actinomycetes</taxon>
        <taxon>Mycobacteriales</taxon>
        <taxon>Dietziaceae</taxon>
        <taxon>Dietzia</taxon>
    </lineage>
</organism>
<keyword evidence="2" id="KW-0378">Hydrolase</keyword>
<keyword evidence="3" id="KW-1185">Reference proteome</keyword>
<dbReference type="EC" id="3.-.-.-" evidence="2"/>
<comment type="caution">
    <text evidence="2">The sequence shown here is derived from an EMBL/GenBank/DDBJ whole genome shotgun (WGS) entry which is preliminary data.</text>
</comment>
<name>A0ABV5JLM6_9ACTN</name>
<accession>A0ABV5JLM6</accession>
<dbReference type="SUPFAM" id="SSF56281">
    <property type="entry name" value="Metallo-hydrolase/oxidoreductase"/>
    <property type="match status" value="1"/>
</dbReference>
<dbReference type="InterPro" id="IPR050855">
    <property type="entry name" value="NDM-1-like"/>
</dbReference>
<feature type="domain" description="Metallo-beta-lactamase" evidence="1">
    <location>
        <begin position="25"/>
        <end position="201"/>
    </location>
</feature>
<dbReference type="GO" id="GO:0016787">
    <property type="term" value="F:hydrolase activity"/>
    <property type="evidence" value="ECO:0007669"/>
    <property type="project" value="UniProtKB-KW"/>
</dbReference>
<dbReference type="Proteomes" id="UP001589700">
    <property type="component" value="Unassembled WGS sequence"/>
</dbReference>
<proteinExistence type="predicted"/>